<keyword evidence="6 10" id="KW-0274">FAD</keyword>
<dbReference type="InterPro" id="IPR024932">
    <property type="entry name" value="ApbE"/>
</dbReference>
<evidence type="ECO:0000313" key="13">
    <source>
        <dbReference type="Proteomes" id="UP000298438"/>
    </source>
</evidence>
<dbReference type="PANTHER" id="PTHR30040">
    <property type="entry name" value="THIAMINE BIOSYNTHESIS LIPOPROTEIN APBE"/>
    <property type="match status" value="1"/>
</dbReference>
<evidence type="ECO:0000256" key="9">
    <source>
        <dbReference type="ARBA" id="ARBA00048540"/>
    </source>
</evidence>
<evidence type="ECO:0000256" key="2">
    <source>
        <dbReference type="ARBA" id="ARBA00016337"/>
    </source>
</evidence>
<keyword evidence="4 10" id="KW-0808">Transferase</keyword>
<evidence type="ECO:0000256" key="11">
    <source>
        <dbReference type="PIRSR" id="PIRSR006268-2"/>
    </source>
</evidence>
<dbReference type="GO" id="GO:0046872">
    <property type="term" value="F:metal ion binding"/>
    <property type="evidence" value="ECO:0007669"/>
    <property type="project" value="UniProtKB-UniRule"/>
</dbReference>
<evidence type="ECO:0000256" key="5">
    <source>
        <dbReference type="ARBA" id="ARBA00022723"/>
    </source>
</evidence>
<dbReference type="RefSeq" id="WP_135209549.1">
    <property type="nucleotide sequence ID" value="NZ_SPVF01000274.1"/>
</dbReference>
<feature type="binding site" evidence="11">
    <location>
        <position position="263"/>
    </location>
    <ligand>
        <name>Mg(2+)</name>
        <dbReference type="ChEBI" id="CHEBI:18420"/>
    </ligand>
</feature>
<keyword evidence="3 10" id="KW-0285">Flavoprotein</keyword>
<dbReference type="AlphaFoldDB" id="A0A4Y9RP91"/>
<evidence type="ECO:0000313" key="12">
    <source>
        <dbReference type="EMBL" id="TFW10682.1"/>
    </source>
</evidence>
<dbReference type="PIRSF" id="PIRSF006268">
    <property type="entry name" value="ApbE"/>
    <property type="match status" value="1"/>
</dbReference>
<evidence type="ECO:0000256" key="1">
    <source>
        <dbReference type="ARBA" id="ARBA00011955"/>
    </source>
</evidence>
<dbReference type="GO" id="GO:0016740">
    <property type="term" value="F:transferase activity"/>
    <property type="evidence" value="ECO:0007669"/>
    <property type="project" value="UniProtKB-UniRule"/>
</dbReference>
<evidence type="ECO:0000256" key="6">
    <source>
        <dbReference type="ARBA" id="ARBA00022827"/>
    </source>
</evidence>
<dbReference type="Pfam" id="PF02424">
    <property type="entry name" value="ApbE"/>
    <property type="match status" value="1"/>
</dbReference>
<dbReference type="Gene3D" id="3.10.520.10">
    <property type="entry name" value="ApbE-like domains"/>
    <property type="match status" value="1"/>
</dbReference>
<dbReference type="Proteomes" id="UP000298438">
    <property type="component" value="Unassembled WGS sequence"/>
</dbReference>
<evidence type="ECO:0000256" key="7">
    <source>
        <dbReference type="ARBA" id="ARBA00022842"/>
    </source>
</evidence>
<dbReference type="OrthoDB" id="9778595at2"/>
<reference evidence="12 13" key="1">
    <citation type="submission" date="2019-03" db="EMBL/GenBank/DDBJ databases">
        <title>Draft Genome Sequence of Massilia arenosa sp. nov., a Novel Massilia Species Isolated from a Sandy-loam Maize Soil.</title>
        <authorList>
            <person name="Raths R."/>
            <person name="Peta V."/>
            <person name="Bucking H."/>
        </authorList>
    </citation>
    <scope>NUCLEOTIDE SEQUENCE [LARGE SCALE GENOMIC DNA]</scope>
    <source>
        <strain evidence="12 13">MC02</strain>
    </source>
</reference>
<proteinExistence type="inferred from homology"/>
<sequence>MDQLFTVRFGAMACDCEIMLAARDEAEAQARAQPAIDEVRRIETKYSRYRTDSLLARIHADAGRRATPVDEETASLLAYADALYRTSGGAFDITSGVLRRAWNFRTAHVPTDAELDEVLPLVGWHQVERTDSSVYLRTPGMELDFGGFGKEYAADRAAAALSAQGVAHGYVNLGGDLRTVGPQPDGSPWEVGIQDPRSATDTIAAIALRGGALASSGDYERYMEVDGVRHCHILNPRTGRSCTWWRSVSVVAPLAVAAGSLATLAMLKGEDGLAFLRESGHPFFAVDHTGAVHRRDA</sequence>
<dbReference type="EC" id="2.7.1.180" evidence="1 10"/>
<dbReference type="PANTHER" id="PTHR30040:SF2">
    <property type="entry name" value="FAD:PROTEIN FMN TRANSFERASE"/>
    <property type="match status" value="1"/>
</dbReference>
<gene>
    <name evidence="12" type="ORF">E4L96_22975</name>
</gene>
<dbReference type="InterPro" id="IPR003374">
    <property type="entry name" value="ApbE-like_sf"/>
</dbReference>
<dbReference type="SUPFAM" id="SSF143631">
    <property type="entry name" value="ApbE-like"/>
    <property type="match status" value="1"/>
</dbReference>
<evidence type="ECO:0000256" key="10">
    <source>
        <dbReference type="PIRNR" id="PIRNR006268"/>
    </source>
</evidence>
<accession>A0A4Y9RP91</accession>
<keyword evidence="13" id="KW-1185">Reference proteome</keyword>
<keyword evidence="5 10" id="KW-0479">Metal-binding</keyword>
<feature type="binding site" evidence="11">
    <location>
        <position position="147"/>
    </location>
    <ligand>
        <name>Mg(2+)</name>
        <dbReference type="ChEBI" id="CHEBI:18420"/>
    </ligand>
</feature>
<evidence type="ECO:0000256" key="4">
    <source>
        <dbReference type="ARBA" id="ARBA00022679"/>
    </source>
</evidence>
<keyword evidence="7 10" id="KW-0460">Magnesium</keyword>
<evidence type="ECO:0000256" key="8">
    <source>
        <dbReference type="ARBA" id="ARBA00031306"/>
    </source>
</evidence>
<organism evidence="12 13">
    <name type="scientific">Zemynaea arenosa</name>
    <dbReference type="NCBI Taxonomy" id="2561931"/>
    <lineage>
        <taxon>Bacteria</taxon>
        <taxon>Pseudomonadati</taxon>
        <taxon>Pseudomonadota</taxon>
        <taxon>Betaproteobacteria</taxon>
        <taxon>Burkholderiales</taxon>
        <taxon>Oxalobacteraceae</taxon>
        <taxon>Telluria group</taxon>
        <taxon>Zemynaea</taxon>
    </lineage>
</organism>
<comment type="cofactor">
    <cofactor evidence="11">
        <name>Mg(2+)</name>
        <dbReference type="ChEBI" id="CHEBI:18420"/>
    </cofactor>
    <cofactor evidence="11">
        <name>Mn(2+)</name>
        <dbReference type="ChEBI" id="CHEBI:29035"/>
    </cofactor>
    <text evidence="11">Magnesium. Can also use manganese.</text>
</comment>
<comment type="catalytic activity">
    <reaction evidence="9 10">
        <text>L-threonyl-[protein] + FAD = FMN-L-threonyl-[protein] + AMP + H(+)</text>
        <dbReference type="Rhea" id="RHEA:36847"/>
        <dbReference type="Rhea" id="RHEA-COMP:11060"/>
        <dbReference type="Rhea" id="RHEA-COMP:11061"/>
        <dbReference type="ChEBI" id="CHEBI:15378"/>
        <dbReference type="ChEBI" id="CHEBI:30013"/>
        <dbReference type="ChEBI" id="CHEBI:57692"/>
        <dbReference type="ChEBI" id="CHEBI:74257"/>
        <dbReference type="ChEBI" id="CHEBI:456215"/>
        <dbReference type="EC" id="2.7.1.180"/>
    </reaction>
</comment>
<protein>
    <recommendedName>
        <fullName evidence="2 10">FAD:protein FMN transferase</fullName>
        <ecNumber evidence="1 10">2.7.1.180</ecNumber>
    </recommendedName>
    <alternativeName>
        <fullName evidence="8 10">Flavin transferase</fullName>
    </alternativeName>
</protein>
<evidence type="ECO:0000256" key="3">
    <source>
        <dbReference type="ARBA" id="ARBA00022630"/>
    </source>
</evidence>
<comment type="caution">
    <text evidence="12">The sequence shown here is derived from an EMBL/GenBank/DDBJ whole genome shotgun (WGS) entry which is preliminary data.</text>
</comment>
<dbReference type="EMBL" id="SPVF01000274">
    <property type="protein sequence ID" value="TFW10682.1"/>
    <property type="molecule type" value="Genomic_DNA"/>
</dbReference>
<comment type="similarity">
    <text evidence="10">Belongs to the ApbE family.</text>
</comment>
<name>A0A4Y9RP91_9BURK</name>